<dbReference type="InterPro" id="IPR029039">
    <property type="entry name" value="Flavoprotein-like_sf"/>
</dbReference>
<dbReference type="GO" id="GO:0003955">
    <property type="term" value="F:NAD(P)H dehydrogenase (quinone) activity"/>
    <property type="evidence" value="ECO:0007669"/>
    <property type="project" value="UniProtKB-EC"/>
</dbReference>
<dbReference type="EC" id="1.6.5.2" evidence="2"/>
<dbReference type="Pfam" id="PF03358">
    <property type="entry name" value="FMN_red"/>
    <property type="match status" value="1"/>
</dbReference>
<comment type="caution">
    <text evidence="2">The sequence shown here is derived from an EMBL/GenBank/DDBJ whole genome shotgun (WGS) entry which is preliminary data.</text>
</comment>
<accession>A0A645C6M8</accession>
<dbReference type="AlphaFoldDB" id="A0A645C6M8"/>
<dbReference type="EMBL" id="VSSQ01022974">
    <property type="protein sequence ID" value="MPM69604.1"/>
    <property type="molecule type" value="Genomic_DNA"/>
</dbReference>
<protein>
    <submittedName>
        <fullName evidence="2">Quinone reductase</fullName>
        <ecNumber evidence="2">1.6.5.2</ecNumber>
    </submittedName>
</protein>
<dbReference type="Gene3D" id="3.40.50.360">
    <property type="match status" value="1"/>
</dbReference>
<organism evidence="2">
    <name type="scientific">bioreactor metagenome</name>
    <dbReference type="NCBI Taxonomy" id="1076179"/>
    <lineage>
        <taxon>unclassified sequences</taxon>
        <taxon>metagenomes</taxon>
        <taxon>ecological metagenomes</taxon>
    </lineage>
</organism>
<dbReference type="GO" id="GO:0010181">
    <property type="term" value="F:FMN binding"/>
    <property type="evidence" value="ECO:0007669"/>
    <property type="project" value="TreeGrafter"/>
</dbReference>
<keyword evidence="2" id="KW-0560">Oxidoreductase</keyword>
<dbReference type="SUPFAM" id="SSF52218">
    <property type="entry name" value="Flavoproteins"/>
    <property type="match status" value="1"/>
</dbReference>
<dbReference type="PANTHER" id="PTHR30543">
    <property type="entry name" value="CHROMATE REDUCTASE"/>
    <property type="match status" value="1"/>
</dbReference>
<gene>
    <name evidence="2" type="primary">chrR_8</name>
    <name evidence="2" type="ORF">SDC9_116552</name>
</gene>
<feature type="domain" description="NADPH-dependent FMN reductase-like" evidence="1">
    <location>
        <begin position="3"/>
        <end position="147"/>
    </location>
</feature>
<dbReference type="PANTHER" id="PTHR30543:SF21">
    <property type="entry name" value="NAD(P)H-DEPENDENT FMN REDUCTASE LOT6"/>
    <property type="match status" value="1"/>
</dbReference>
<proteinExistence type="predicted"/>
<dbReference type="InterPro" id="IPR050712">
    <property type="entry name" value="NAD(P)H-dep_reductase"/>
</dbReference>
<dbReference type="GO" id="GO:0005829">
    <property type="term" value="C:cytosol"/>
    <property type="evidence" value="ECO:0007669"/>
    <property type="project" value="TreeGrafter"/>
</dbReference>
<sequence>MVKIGFVVGSLRKDSFSKRWAQNVEELFPSDYEVEYLDFSNLPLYNQDYDGNDPKEYLEFREAVKRQDAIVFVTPEYNRSIPGGFKNAIDVASRPYGENVWDGKPALVITHSISDISGALANHALRQILTFINMPVLKQPEVYLANSQKLLDEHGNITNDETKDFLKSVVTAFISFTEKFLK</sequence>
<dbReference type="InterPro" id="IPR005025">
    <property type="entry name" value="FMN_Rdtase-like_dom"/>
</dbReference>
<reference evidence="2" key="1">
    <citation type="submission" date="2019-08" db="EMBL/GenBank/DDBJ databases">
        <authorList>
            <person name="Kucharzyk K."/>
            <person name="Murdoch R.W."/>
            <person name="Higgins S."/>
            <person name="Loffler F."/>
        </authorList>
    </citation>
    <scope>NUCLEOTIDE SEQUENCE</scope>
</reference>
<name>A0A645C6M8_9ZZZZ</name>
<evidence type="ECO:0000259" key="1">
    <source>
        <dbReference type="Pfam" id="PF03358"/>
    </source>
</evidence>
<evidence type="ECO:0000313" key="2">
    <source>
        <dbReference type="EMBL" id="MPM69604.1"/>
    </source>
</evidence>